<dbReference type="GO" id="GO:0016994">
    <property type="term" value="F:precorrin-6A reductase activity"/>
    <property type="evidence" value="ECO:0007669"/>
    <property type="project" value="UniProtKB-EC"/>
</dbReference>
<dbReference type="PANTHER" id="PTHR36925:SF1">
    <property type="entry name" value="COBALT-PRECORRIN-6A REDUCTASE"/>
    <property type="match status" value="1"/>
</dbReference>
<reference evidence="4 5" key="1">
    <citation type="submission" date="2020-08" db="EMBL/GenBank/DDBJ databases">
        <title>The Agave Microbiome: Exploring the role of microbial communities in plant adaptations to desert environments.</title>
        <authorList>
            <person name="Partida-Martinez L.P."/>
        </authorList>
    </citation>
    <scope>NUCLEOTIDE SEQUENCE [LARGE SCALE GENOMIC DNA]</scope>
    <source>
        <strain evidence="4 5">AT2.18</strain>
    </source>
</reference>
<dbReference type="EC" id="1.3.1.106" evidence="4"/>
<organism evidence="4 5">
    <name type="scientific">Mycolicibacterium iranicum</name>
    <name type="common">Mycobacterium iranicum</name>
    <dbReference type="NCBI Taxonomy" id="912594"/>
    <lineage>
        <taxon>Bacteria</taxon>
        <taxon>Bacillati</taxon>
        <taxon>Actinomycetota</taxon>
        <taxon>Actinomycetes</taxon>
        <taxon>Mycobacteriales</taxon>
        <taxon>Mycobacteriaceae</taxon>
        <taxon>Mycolicibacterium</taxon>
    </lineage>
</organism>
<dbReference type="PANTHER" id="PTHR36925">
    <property type="entry name" value="COBALT-PRECORRIN-6A REDUCTASE"/>
    <property type="match status" value="1"/>
</dbReference>
<keyword evidence="2" id="KW-0169">Cobalamin biosynthesis</keyword>
<dbReference type="EMBL" id="JACHVU010000001">
    <property type="protein sequence ID" value="MBB2988713.1"/>
    <property type="molecule type" value="Genomic_DNA"/>
</dbReference>
<dbReference type="GO" id="GO:0009236">
    <property type="term" value="P:cobalamin biosynthetic process"/>
    <property type="evidence" value="ECO:0007669"/>
    <property type="project" value="UniProtKB-UniPathway"/>
</dbReference>
<evidence type="ECO:0000256" key="1">
    <source>
        <dbReference type="ARBA" id="ARBA00004953"/>
    </source>
</evidence>
<evidence type="ECO:0000256" key="3">
    <source>
        <dbReference type="ARBA" id="ARBA00023002"/>
    </source>
</evidence>
<dbReference type="UniPathway" id="UPA00148"/>
<dbReference type="PROSITE" id="PS51014">
    <property type="entry name" value="COBK_CBIJ"/>
    <property type="match status" value="1"/>
</dbReference>
<dbReference type="NCBIfam" id="TIGR00715">
    <property type="entry name" value="precor6x_red"/>
    <property type="match status" value="1"/>
</dbReference>
<dbReference type="Proteomes" id="UP000550501">
    <property type="component" value="Unassembled WGS sequence"/>
</dbReference>
<protein>
    <submittedName>
        <fullName evidence="4">Precorrin-6A/cobalt-precorrin-6A reductase</fullName>
        <ecNumber evidence="4">1.3.1.106</ecNumber>
        <ecNumber evidence="4">1.3.1.54</ecNumber>
    </submittedName>
</protein>
<dbReference type="InterPro" id="IPR003723">
    <property type="entry name" value="Precorrin-6x_reduct"/>
</dbReference>
<gene>
    <name evidence="4" type="ORF">FHR72_000170</name>
</gene>
<evidence type="ECO:0000256" key="2">
    <source>
        <dbReference type="ARBA" id="ARBA00022573"/>
    </source>
</evidence>
<dbReference type="Pfam" id="PF02571">
    <property type="entry name" value="CbiJ"/>
    <property type="match status" value="1"/>
</dbReference>
<comment type="caution">
    <text evidence="4">The sequence shown here is derived from an EMBL/GenBank/DDBJ whole genome shotgun (WGS) entry which is preliminary data.</text>
</comment>
<comment type="pathway">
    <text evidence="1">Cofactor biosynthesis; adenosylcobalamin biosynthesis.</text>
</comment>
<accession>A0A839PZV8</accession>
<evidence type="ECO:0000313" key="5">
    <source>
        <dbReference type="Proteomes" id="UP000550501"/>
    </source>
</evidence>
<evidence type="ECO:0000313" key="4">
    <source>
        <dbReference type="EMBL" id="MBB2988713.1"/>
    </source>
</evidence>
<dbReference type="NCBIfam" id="NF005968">
    <property type="entry name" value="PRK08057.1-2"/>
    <property type="match status" value="1"/>
</dbReference>
<keyword evidence="5" id="KW-1185">Reference proteome</keyword>
<sequence length="248" mass="26570">MTRVMLLGGTAEARDLAARLTADGVEVMSSLAGRIADPRLPVGDVRVGGFGGVDGLRAVLSDYDAVVDATHPFAKTISANAVAACIGEGRPLLRLERPGWADRSGESWHWVDSHEQAAETAGRLGRRPFLTVGRQEMARFVPDLGEHAVLARVVQAPDAPIPAAWRLVTSRGPYHLAGELRLMRDHRTDVLITKDSGGEHTWPKMAAAGELGVPVVIVRRPARPHDVPTVHDVADAVAWVRAIPAGPR</sequence>
<dbReference type="RefSeq" id="WP_183466017.1">
    <property type="nucleotide sequence ID" value="NZ_JACHVU010000001.1"/>
</dbReference>
<proteinExistence type="predicted"/>
<dbReference type="EC" id="1.3.1.54" evidence="4"/>
<dbReference type="AlphaFoldDB" id="A0A839PZV8"/>
<keyword evidence="3 4" id="KW-0560">Oxidoreductase</keyword>
<name>A0A839PZV8_MYCIR</name>